<organism evidence="3 4">
    <name type="scientific">Podarcis lilfordi</name>
    <name type="common">Lilford's wall lizard</name>
    <dbReference type="NCBI Taxonomy" id="74358"/>
    <lineage>
        <taxon>Eukaryota</taxon>
        <taxon>Metazoa</taxon>
        <taxon>Chordata</taxon>
        <taxon>Craniata</taxon>
        <taxon>Vertebrata</taxon>
        <taxon>Euteleostomi</taxon>
        <taxon>Lepidosauria</taxon>
        <taxon>Squamata</taxon>
        <taxon>Bifurcata</taxon>
        <taxon>Unidentata</taxon>
        <taxon>Episquamata</taxon>
        <taxon>Laterata</taxon>
        <taxon>Lacertibaenia</taxon>
        <taxon>Lacertidae</taxon>
        <taxon>Podarcis</taxon>
    </lineage>
</organism>
<proteinExistence type="predicted"/>
<protein>
    <submittedName>
        <fullName evidence="3">Uncharacterized protein</fullName>
    </submittedName>
</protein>
<dbReference type="EMBL" id="OX395143">
    <property type="protein sequence ID" value="CAI5798168.1"/>
    <property type="molecule type" value="Genomic_DNA"/>
</dbReference>
<feature type="chain" id="PRO_5041414660" evidence="2">
    <location>
        <begin position="24"/>
        <end position="210"/>
    </location>
</feature>
<name>A0AA35LL74_9SAUR</name>
<evidence type="ECO:0000313" key="3">
    <source>
        <dbReference type="EMBL" id="CAI5798168.1"/>
    </source>
</evidence>
<feature type="region of interest" description="Disordered" evidence="1">
    <location>
        <begin position="21"/>
        <end position="49"/>
    </location>
</feature>
<evidence type="ECO:0000256" key="2">
    <source>
        <dbReference type="SAM" id="SignalP"/>
    </source>
</evidence>
<gene>
    <name evidence="3" type="ORF">PODLI_1B033135</name>
</gene>
<evidence type="ECO:0000256" key="1">
    <source>
        <dbReference type="SAM" id="MobiDB-lite"/>
    </source>
</evidence>
<sequence length="210" mass="22791">MGHQWLALALILAAATAPNRTAGNVPESEVPDAPCPQEDDPEAPSGEPHVAPRFSTCMLQCAAQAMLGMVGAKSSVSLKLNEGREGEDYEFCWMLHLRCQKGERLTKAFVLLNLEQPPGGGQPPPYRLLLTTPPSLRQYLRARQGNRRALLSREACGVRFDVTEPFLSAEGGQEAKMCVKAVCPEDDACGALRCPPFLATLWHSVPRPDG</sequence>
<keyword evidence="2" id="KW-0732">Signal</keyword>
<dbReference type="Proteomes" id="UP001178461">
    <property type="component" value="Chromosome 16"/>
</dbReference>
<evidence type="ECO:0000313" key="4">
    <source>
        <dbReference type="Proteomes" id="UP001178461"/>
    </source>
</evidence>
<keyword evidence="4" id="KW-1185">Reference proteome</keyword>
<dbReference type="AlphaFoldDB" id="A0AA35LL74"/>
<accession>A0AA35LL74</accession>
<reference evidence="3" key="1">
    <citation type="submission" date="2022-12" db="EMBL/GenBank/DDBJ databases">
        <authorList>
            <person name="Alioto T."/>
            <person name="Alioto T."/>
            <person name="Gomez Garrido J."/>
        </authorList>
    </citation>
    <scope>NUCLEOTIDE SEQUENCE</scope>
</reference>
<feature type="signal peptide" evidence="2">
    <location>
        <begin position="1"/>
        <end position="23"/>
    </location>
</feature>